<dbReference type="SUPFAM" id="SSF46689">
    <property type="entry name" value="Homeodomain-like"/>
    <property type="match status" value="1"/>
</dbReference>
<dbReference type="Pfam" id="PF10000">
    <property type="entry name" value="ACT_3"/>
    <property type="match status" value="1"/>
</dbReference>
<dbReference type="OrthoDB" id="10064407at2759"/>
<dbReference type="EMBL" id="PKSG01000452">
    <property type="protein sequence ID" value="POR35296.1"/>
    <property type="molecule type" value="Genomic_DNA"/>
</dbReference>
<keyword evidence="4" id="KW-1185">Reference proteome</keyword>
<evidence type="ECO:0000313" key="3">
    <source>
        <dbReference type="EMBL" id="POR35296.1"/>
    </source>
</evidence>
<evidence type="ECO:0000259" key="2">
    <source>
        <dbReference type="Pfam" id="PF10000"/>
    </source>
</evidence>
<evidence type="ECO:0000256" key="1">
    <source>
        <dbReference type="SAM" id="MobiDB-lite"/>
    </source>
</evidence>
<reference evidence="3 4" key="1">
    <citation type="submission" date="2018-01" db="EMBL/GenBank/DDBJ databases">
        <title>Harnessing the power of phylogenomics to disentangle the directionality and signatures of interkingdom host jumping in the parasitic fungal genus Tolypocladium.</title>
        <authorList>
            <person name="Quandt C.A."/>
            <person name="Patterson W."/>
            <person name="Spatafora J.W."/>
        </authorList>
    </citation>
    <scope>NUCLEOTIDE SEQUENCE [LARGE SCALE GENOMIC DNA]</scope>
    <source>
        <strain evidence="3 4">NRBC 100945</strain>
    </source>
</reference>
<proteinExistence type="predicted"/>
<dbReference type="Pfam" id="PF13551">
    <property type="entry name" value="HTH_29"/>
    <property type="match status" value="1"/>
</dbReference>
<dbReference type="InterPro" id="IPR009057">
    <property type="entry name" value="Homeodomain-like_sf"/>
</dbReference>
<comment type="caution">
    <text evidence="3">The sequence shown here is derived from an EMBL/GenBank/DDBJ whole genome shotgun (WGS) entry which is preliminary data.</text>
</comment>
<dbReference type="Gene3D" id="3.30.2130.10">
    <property type="entry name" value="VC0802-like"/>
    <property type="match status" value="1"/>
</dbReference>
<dbReference type="SUPFAM" id="SSF55021">
    <property type="entry name" value="ACT-like"/>
    <property type="match status" value="2"/>
</dbReference>
<feature type="compositionally biased region" description="Acidic residues" evidence="1">
    <location>
        <begin position="414"/>
        <end position="433"/>
    </location>
</feature>
<feature type="region of interest" description="Disordered" evidence="1">
    <location>
        <begin position="66"/>
        <end position="176"/>
    </location>
</feature>
<gene>
    <name evidence="3" type="ORF">TPAR_04495</name>
</gene>
<dbReference type="PANTHER" id="PTHR39199">
    <property type="entry name" value="BLR5128 PROTEIN"/>
    <property type="match status" value="1"/>
</dbReference>
<dbReference type="InterPro" id="IPR018717">
    <property type="entry name" value="DUF2241"/>
</dbReference>
<dbReference type="STRING" id="94208.A0A2S4KYN6"/>
<feature type="region of interest" description="Disordered" evidence="1">
    <location>
        <begin position="321"/>
        <end position="447"/>
    </location>
</feature>
<feature type="compositionally biased region" description="Basic and acidic residues" evidence="1">
    <location>
        <begin position="344"/>
        <end position="376"/>
    </location>
</feature>
<sequence>MAYPVPPTNLDAFSSIISGNRPPKGEITIEARAAIIAAVQAGDKKRLIAKRFGISPAAIHRTLERFEKTGQLASRPRSGRPRTKVRKHDPSRAKTGPQPVEGLGFRHVWGPQPGVQGAGSGTQAGVQDAGSGPQAGSDAGSGPQADVHSAGSGSQTGVDAAGSGAQGPVTPSPALVDSVVVDPGETRPSTLLSNLTATLHPTTYVFARFRDPSQLPPMPQIQLFFQEPEGITIVTSLGYARAHRMECFFPCRMISLDFTSSAEVAGHTAVLMARLAARNLGVKPVSGFYHDHLLVPVGREGEAMEVLAAVAEENRGKLAAAQATAAQAVEDRPAETQNQGAQSEEAHPSESRRGEGQHGEGQHGEGRSGQDQRSKDQPVAGQPKADQSEAQETEEEEPQEYEIDYDSEAHQCSEVDDLDEDSSQDNASEEDTPEEGRHGQGMAGAAK</sequence>
<dbReference type="PANTHER" id="PTHR39199:SF1">
    <property type="entry name" value="BLR5128 PROTEIN"/>
    <property type="match status" value="1"/>
</dbReference>
<dbReference type="GO" id="GO:0046394">
    <property type="term" value="P:carboxylic acid biosynthetic process"/>
    <property type="evidence" value="ECO:0007669"/>
    <property type="project" value="UniProtKB-ARBA"/>
</dbReference>
<organism evidence="3 4">
    <name type="scientific">Tolypocladium paradoxum</name>
    <dbReference type="NCBI Taxonomy" id="94208"/>
    <lineage>
        <taxon>Eukaryota</taxon>
        <taxon>Fungi</taxon>
        <taxon>Dikarya</taxon>
        <taxon>Ascomycota</taxon>
        <taxon>Pezizomycotina</taxon>
        <taxon>Sordariomycetes</taxon>
        <taxon>Hypocreomycetidae</taxon>
        <taxon>Hypocreales</taxon>
        <taxon>Ophiocordycipitaceae</taxon>
        <taxon>Tolypocladium</taxon>
    </lineage>
</organism>
<feature type="compositionally biased region" description="Acidic residues" evidence="1">
    <location>
        <begin position="389"/>
        <end position="406"/>
    </location>
</feature>
<evidence type="ECO:0000313" key="4">
    <source>
        <dbReference type="Proteomes" id="UP000237481"/>
    </source>
</evidence>
<feature type="compositionally biased region" description="Basic residues" evidence="1">
    <location>
        <begin position="77"/>
        <end position="89"/>
    </location>
</feature>
<accession>A0A2S4KYN6</accession>
<feature type="domain" description="DUF2241" evidence="2">
    <location>
        <begin position="183"/>
        <end position="252"/>
    </location>
</feature>
<dbReference type="GO" id="GO:0006520">
    <property type="term" value="P:amino acid metabolic process"/>
    <property type="evidence" value="ECO:0007669"/>
    <property type="project" value="UniProtKB-ARBA"/>
</dbReference>
<dbReference type="AlphaFoldDB" id="A0A2S4KYN6"/>
<name>A0A2S4KYN6_9HYPO</name>
<dbReference type="InterPro" id="IPR045865">
    <property type="entry name" value="ACT-like_dom_sf"/>
</dbReference>
<protein>
    <recommendedName>
        <fullName evidence="2">DUF2241 domain-containing protein</fullName>
    </recommendedName>
</protein>
<dbReference type="Proteomes" id="UP000237481">
    <property type="component" value="Unassembled WGS sequence"/>
</dbReference>